<dbReference type="WBParaSite" id="nRc.2.0.1.t19675-RA">
    <property type="protein sequence ID" value="nRc.2.0.1.t19675-RA"/>
    <property type="gene ID" value="nRc.2.0.1.g19675"/>
</dbReference>
<organism evidence="2 3">
    <name type="scientific">Romanomermis culicivorax</name>
    <name type="common">Nematode worm</name>
    <dbReference type="NCBI Taxonomy" id="13658"/>
    <lineage>
        <taxon>Eukaryota</taxon>
        <taxon>Metazoa</taxon>
        <taxon>Ecdysozoa</taxon>
        <taxon>Nematoda</taxon>
        <taxon>Enoplea</taxon>
        <taxon>Dorylaimia</taxon>
        <taxon>Mermithida</taxon>
        <taxon>Mermithoidea</taxon>
        <taxon>Mermithidae</taxon>
        <taxon>Romanomermis</taxon>
    </lineage>
</organism>
<feature type="region of interest" description="Disordered" evidence="1">
    <location>
        <begin position="182"/>
        <end position="442"/>
    </location>
</feature>
<sequence length="442" mass="49575">MSSPDSGVIHSPKASDTSPTYGADDEESRLRARLLAKKAQSSRDKVEKSPITSQQPRSVVLPPSGSKSVPKSPSRESSKHHHHHHKKKKKRRASSENEGGSGDEKSKNSVNKVAAPSTTLATKKTQGSRRVVEIDDDIQNVINAKIAERLGSSSSVAKISATEIFDLKSRDNDDVVKNVSDEELESLGPNIQPPQASRKMTKSSEKYYHRDFKRRGEEISPESYSKRRHLDVGYGPLSSHSKMTSRHVSLHSSVESRDKPAKSTAKTSAQEDSMHRRSREISSSRDKSDLNDDRKKRYEKQLKDYDTKKCRIESKRHKSPGHDEKRSKIESVSSEIPNEKERQNREKNRRRASEEGRISSPSPAHVTTPTQDELEDKHENDEVEHTENPPILDANSEISAEEIASGSRRRKSRSPSRGSLESGEQRSDDETEKNEIRLGEVA</sequence>
<protein>
    <submittedName>
        <fullName evidence="3">Uncharacterized protein</fullName>
    </submittedName>
</protein>
<feature type="compositionally biased region" description="Basic and acidic residues" evidence="1">
    <location>
        <begin position="423"/>
        <end position="442"/>
    </location>
</feature>
<accession>A0A915IZX4</accession>
<feature type="compositionally biased region" description="Low complexity" evidence="1">
    <location>
        <begin position="396"/>
        <end position="406"/>
    </location>
</feature>
<dbReference type="Proteomes" id="UP000887565">
    <property type="component" value="Unplaced"/>
</dbReference>
<feature type="compositionally biased region" description="Basic and acidic residues" evidence="1">
    <location>
        <begin position="375"/>
        <end position="387"/>
    </location>
</feature>
<feature type="compositionally biased region" description="Low complexity" evidence="1">
    <location>
        <begin position="58"/>
        <end position="72"/>
    </location>
</feature>
<evidence type="ECO:0000313" key="3">
    <source>
        <dbReference type="WBParaSite" id="nRc.2.0.1.t19675-RA"/>
    </source>
</evidence>
<feature type="region of interest" description="Disordered" evidence="1">
    <location>
        <begin position="1"/>
        <end position="131"/>
    </location>
</feature>
<reference evidence="3" key="1">
    <citation type="submission" date="2022-11" db="UniProtKB">
        <authorList>
            <consortium name="WormBaseParasite"/>
        </authorList>
    </citation>
    <scope>IDENTIFICATION</scope>
</reference>
<feature type="compositionally biased region" description="Basic residues" evidence="1">
    <location>
        <begin position="78"/>
        <end position="92"/>
    </location>
</feature>
<feature type="compositionally biased region" description="Basic and acidic residues" evidence="1">
    <location>
        <begin position="320"/>
        <end position="329"/>
    </location>
</feature>
<proteinExistence type="predicted"/>
<evidence type="ECO:0000313" key="2">
    <source>
        <dbReference type="Proteomes" id="UP000887565"/>
    </source>
</evidence>
<feature type="compositionally biased region" description="Basic and acidic residues" evidence="1">
    <location>
        <begin position="272"/>
        <end position="313"/>
    </location>
</feature>
<evidence type="ECO:0000256" key="1">
    <source>
        <dbReference type="SAM" id="MobiDB-lite"/>
    </source>
</evidence>
<feature type="compositionally biased region" description="Basic and acidic residues" evidence="1">
    <location>
        <begin position="202"/>
        <end position="218"/>
    </location>
</feature>
<name>A0A915IZX4_ROMCU</name>
<feature type="compositionally biased region" description="Polar residues" evidence="1">
    <location>
        <begin position="359"/>
        <end position="371"/>
    </location>
</feature>
<dbReference type="AlphaFoldDB" id="A0A915IZX4"/>
<keyword evidence="2" id="KW-1185">Reference proteome</keyword>
<feature type="compositionally biased region" description="Basic and acidic residues" evidence="1">
    <location>
        <begin position="337"/>
        <end position="357"/>
    </location>
</feature>
<feature type="compositionally biased region" description="Polar residues" evidence="1">
    <location>
        <begin position="108"/>
        <end position="125"/>
    </location>
</feature>